<dbReference type="InterPro" id="IPR012340">
    <property type="entry name" value="NA-bd_OB-fold"/>
</dbReference>
<accession>A0A1Z5AZA0</accession>
<dbReference type="Pfam" id="PF00436">
    <property type="entry name" value="SSB"/>
    <property type="match status" value="1"/>
</dbReference>
<proteinExistence type="predicted"/>
<keyword evidence="1 2" id="KW-0238">DNA-binding</keyword>
<dbReference type="EMBL" id="LN846932">
    <property type="protein sequence ID" value="CRI06688.1"/>
    <property type="molecule type" value="Genomic_DNA"/>
</dbReference>
<dbReference type="Gene3D" id="2.40.50.140">
    <property type="entry name" value="Nucleic acid-binding proteins"/>
    <property type="match status" value="1"/>
</dbReference>
<reference evidence="3 4" key="2">
    <citation type="submission" date="2015-04" db="EMBL/GenBank/DDBJ databases">
        <title>Carnobacterium maltaromaticum LMA28 plasmids.</title>
        <authorList>
            <person name="Cailliez-Grimal C."/>
            <person name="Iskandar C."/>
        </authorList>
    </citation>
    <scope>NUCLEOTIDE SEQUENCE [LARGE SCALE GENOMIC DNA]</scope>
    <source>
        <strain evidence="3 4">LMA28</strain>
        <plasmid evidence="4">Chromosome</plasmid>
    </source>
</reference>
<dbReference type="RefSeq" id="WP_176455289.1">
    <property type="nucleotide sequence ID" value="NZ_LN846932.1"/>
</dbReference>
<geneLocation type="plasmid" evidence="3">
    <name>LMA_pa</name>
</geneLocation>
<evidence type="ECO:0000256" key="1">
    <source>
        <dbReference type="ARBA" id="ARBA00023125"/>
    </source>
</evidence>
<dbReference type="GO" id="GO:0003697">
    <property type="term" value="F:single-stranded DNA binding"/>
    <property type="evidence" value="ECO:0007669"/>
    <property type="project" value="InterPro"/>
</dbReference>
<keyword evidence="3" id="KW-0614">Plasmid</keyword>
<evidence type="ECO:0000313" key="3">
    <source>
        <dbReference type="EMBL" id="CRI06688.1"/>
    </source>
</evidence>
<dbReference type="AlphaFoldDB" id="A0A1Z5AZA0"/>
<dbReference type="GO" id="GO:0006260">
    <property type="term" value="P:DNA replication"/>
    <property type="evidence" value="ECO:0007669"/>
    <property type="project" value="InterPro"/>
</dbReference>
<reference evidence="3 4" key="1">
    <citation type="submission" date="2015-04" db="EMBL/GenBank/DDBJ databases">
        <title>Carnobacterium maltaromaticum LMA28 complete chromosome sequence.</title>
        <authorList>
            <person name="Borges F."/>
            <person name="Cailliez-Grimal C."/>
        </authorList>
    </citation>
    <scope>NUCLEOTIDE SEQUENCE [LARGE SCALE GENOMIC DNA]</scope>
    <source>
        <strain evidence="3 4">LMA28</strain>
        <plasmid evidence="4">Chromosome</plasmid>
    </source>
</reference>
<dbReference type="InterPro" id="IPR000424">
    <property type="entry name" value="Primosome_PriB/ssb"/>
</dbReference>
<sequence>MNTVAMTGRITKTPVIEEVGNEKKFKKCTFTIMVKTKRKIGEGSYRSDAIQCEATGGLLKTLELIVVKGSPLAITGEIRTNSWGEGETFRQYSYINVETLEVLENKEQTDKRKALLEEKEKSTPS</sequence>
<name>A0A1Z5AZA0_CARML</name>
<dbReference type="Proteomes" id="UP000464233">
    <property type="component" value="Plasmid LMA_pa"/>
</dbReference>
<protein>
    <recommendedName>
        <fullName evidence="2">Single-stranded DNA-binding protein</fullName>
    </recommendedName>
</protein>
<organism evidence="3 4">
    <name type="scientific">Carnobacterium maltaromaticum</name>
    <name type="common">Carnobacterium piscicola</name>
    <dbReference type="NCBI Taxonomy" id="2751"/>
    <lineage>
        <taxon>Bacteria</taxon>
        <taxon>Bacillati</taxon>
        <taxon>Bacillota</taxon>
        <taxon>Bacilli</taxon>
        <taxon>Lactobacillales</taxon>
        <taxon>Carnobacteriaceae</taxon>
        <taxon>Carnobacterium</taxon>
    </lineage>
</organism>
<evidence type="ECO:0000313" key="4">
    <source>
        <dbReference type="Proteomes" id="UP000464233"/>
    </source>
</evidence>
<dbReference type="PROSITE" id="PS50935">
    <property type="entry name" value="SSB"/>
    <property type="match status" value="1"/>
</dbReference>
<dbReference type="PIRSF" id="PIRSF002070">
    <property type="entry name" value="SSB"/>
    <property type="match status" value="1"/>
</dbReference>
<dbReference type="InterPro" id="IPR011344">
    <property type="entry name" value="ssDNA-bd"/>
</dbReference>
<gene>
    <name evidence="3" type="ORF">BN424_pa0023</name>
</gene>
<evidence type="ECO:0000256" key="2">
    <source>
        <dbReference type="PIRNR" id="PIRNR002070"/>
    </source>
</evidence>
<dbReference type="SUPFAM" id="SSF50249">
    <property type="entry name" value="Nucleic acid-binding proteins"/>
    <property type="match status" value="1"/>
</dbReference>